<keyword evidence="3" id="KW-1185">Reference proteome</keyword>
<keyword evidence="1" id="KW-0472">Membrane</keyword>
<organism evidence="2 3">
    <name type="scientific">Natronorubrum aibiense</name>
    <dbReference type="NCBI Taxonomy" id="348826"/>
    <lineage>
        <taxon>Archaea</taxon>
        <taxon>Methanobacteriati</taxon>
        <taxon>Methanobacteriota</taxon>
        <taxon>Stenosarchaea group</taxon>
        <taxon>Halobacteria</taxon>
        <taxon>Halobacteriales</taxon>
        <taxon>Natrialbaceae</taxon>
        <taxon>Natronorubrum</taxon>
    </lineage>
</organism>
<dbReference type="EMBL" id="CP045491">
    <property type="protein sequence ID" value="QFU85026.1"/>
    <property type="molecule type" value="Genomic_DNA"/>
</dbReference>
<dbReference type="RefSeq" id="WP_152944585.1">
    <property type="nucleotide sequence ID" value="NZ_CP045491.1"/>
</dbReference>
<dbReference type="GeneID" id="42303572"/>
<accession>A0A5P9PA70</accession>
<evidence type="ECO:0000313" key="3">
    <source>
        <dbReference type="Proteomes" id="UP000326170"/>
    </source>
</evidence>
<proteinExistence type="predicted"/>
<name>A0A5P9PA70_9EURY</name>
<dbReference type="AlphaFoldDB" id="A0A5P9PA70"/>
<geneLocation type="plasmid" evidence="2 3">
    <name>unnamed3</name>
</geneLocation>
<feature type="transmembrane region" description="Helical" evidence="1">
    <location>
        <begin position="6"/>
        <end position="29"/>
    </location>
</feature>
<evidence type="ECO:0000256" key="1">
    <source>
        <dbReference type="SAM" id="Phobius"/>
    </source>
</evidence>
<dbReference type="OrthoDB" id="382917at2157"/>
<protein>
    <submittedName>
        <fullName evidence="2">Uncharacterized protein</fullName>
    </submittedName>
</protein>
<keyword evidence="1" id="KW-0812">Transmembrane</keyword>
<sequence length="84" mass="9394">MTRYKTLFGIATAAVSVVTFVGSVVTAGARSDTRDRFERTSEPATTVRLESEGDAATVRPWPHRLWNRLEGLPARYLDPIFRTP</sequence>
<dbReference type="KEGG" id="nas:GCU68_21145"/>
<keyword evidence="2" id="KW-0614">Plasmid</keyword>
<evidence type="ECO:0000313" key="2">
    <source>
        <dbReference type="EMBL" id="QFU85026.1"/>
    </source>
</evidence>
<keyword evidence="1" id="KW-1133">Transmembrane helix</keyword>
<gene>
    <name evidence="2" type="ORF">GCU68_21145</name>
</gene>
<reference evidence="2 3" key="1">
    <citation type="journal article" date="2007" name="Int. J. Syst. Evol. Microbiol.">
        <title>Natronorubrum sulfidifaciens sp. nov., an extremely haloalkaliphilic archaeon isolated from Aiding salt lake in Xin-Jiang, China.</title>
        <authorList>
            <person name="Cui H.L."/>
            <person name="Tohty D."/>
            <person name="Liu H.C."/>
            <person name="Liu S.J."/>
            <person name="Oren A."/>
            <person name="Zhou P.J."/>
        </authorList>
    </citation>
    <scope>NUCLEOTIDE SEQUENCE [LARGE SCALE GENOMIC DNA]</scope>
    <source>
        <strain evidence="2 3">7-3</strain>
        <plasmid evidence="2">unnamed3</plasmid>
    </source>
</reference>
<dbReference type="Proteomes" id="UP000326170">
    <property type="component" value="Plasmid unnamed3"/>
</dbReference>